<dbReference type="STRING" id="1314783.A0A165PQA8"/>
<organism evidence="2 3">
    <name type="scientific">Daedalea quercina L-15889</name>
    <dbReference type="NCBI Taxonomy" id="1314783"/>
    <lineage>
        <taxon>Eukaryota</taxon>
        <taxon>Fungi</taxon>
        <taxon>Dikarya</taxon>
        <taxon>Basidiomycota</taxon>
        <taxon>Agaricomycotina</taxon>
        <taxon>Agaricomycetes</taxon>
        <taxon>Polyporales</taxon>
        <taxon>Fomitopsis</taxon>
    </lineage>
</organism>
<dbReference type="SUPFAM" id="SSF52047">
    <property type="entry name" value="RNI-like"/>
    <property type="match status" value="1"/>
</dbReference>
<reference evidence="2 3" key="1">
    <citation type="journal article" date="2016" name="Mol. Biol. Evol.">
        <title>Comparative Genomics of Early-Diverging Mushroom-Forming Fungi Provides Insights into the Origins of Lignocellulose Decay Capabilities.</title>
        <authorList>
            <person name="Nagy L.G."/>
            <person name="Riley R."/>
            <person name="Tritt A."/>
            <person name="Adam C."/>
            <person name="Daum C."/>
            <person name="Floudas D."/>
            <person name="Sun H."/>
            <person name="Yadav J.S."/>
            <person name="Pangilinan J."/>
            <person name="Larsson K.H."/>
            <person name="Matsuura K."/>
            <person name="Barry K."/>
            <person name="Labutti K."/>
            <person name="Kuo R."/>
            <person name="Ohm R.A."/>
            <person name="Bhattacharya S.S."/>
            <person name="Shirouzu T."/>
            <person name="Yoshinaga Y."/>
            <person name="Martin F.M."/>
            <person name="Grigoriev I.V."/>
            <person name="Hibbett D.S."/>
        </authorList>
    </citation>
    <scope>NUCLEOTIDE SEQUENCE [LARGE SCALE GENOMIC DNA]</scope>
    <source>
        <strain evidence="2 3">L-15889</strain>
    </source>
</reference>
<dbReference type="Proteomes" id="UP000076727">
    <property type="component" value="Unassembled WGS sequence"/>
</dbReference>
<evidence type="ECO:0000256" key="1">
    <source>
        <dbReference type="SAM" id="MobiDB-lite"/>
    </source>
</evidence>
<keyword evidence="3" id="KW-1185">Reference proteome</keyword>
<evidence type="ECO:0000313" key="2">
    <source>
        <dbReference type="EMBL" id="KZT68498.1"/>
    </source>
</evidence>
<sequence>MFDTEALREGFRKMNFPLLAKLHITYLPPLETPYDLPLLPRHESIFREPRMLHLTHLKLAHFTLDVDEGKTMLRYMPALTQLTFVDCIRVGAIICALSGGTCDNRHENPASVWICPRLELLRIVDSPDLKFSCLQGLVRSRYQSSVTPISCPSTSSKAAATITSNSPRLVKPLRRRLRDVDTTQDPASSSASRTGPKITASWSPYAVVRPSQLQSVSVEGCRRVSELEAVSLTYEFPSLRVKWEA</sequence>
<proteinExistence type="predicted"/>
<dbReference type="EMBL" id="KV429066">
    <property type="protein sequence ID" value="KZT68498.1"/>
    <property type="molecule type" value="Genomic_DNA"/>
</dbReference>
<name>A0A165PQA8_9APHY</name>
<evidence type="ECO:0008006" key="4">
    <source>
        <dbReference type="Google" id="ProtNLM"/>
    </source>
</evidence>
<protein>
    <recommendedName>
        <fullName evidence="4">F-box domain-containing protein</fullName>
    </recommendedName>
</protein>
<gene>
    <name evidence="2" type="ORF">DAEQUDRAFT_329048</name>
</gene>
<dbReference type="OrthoDB" id="3027018at2759"/>
<accession>A0A165PQA8</accession>
<dbReference type="AlphaFoldDB" id="A0A165PQA8"/>
<evidence type="ECO:0000313" key="3">
    <source>
        <dbReference type="Proteomes" id="UP000076727"/>
    </source>
</evidence>
<feature type="compositionally biased region" description="Polar residues" evidence="1">
    <location>
        <begin position="183"/>
        <end position="193"/>
    </location>
</feature>
<feature type="region of interest" description="Disordered" evidence="1">
    <location>
        <begin position="176"/>
        <end position="197"/>
    </location>
</feature>